<comment type="caution">
    <text evidence="3">The sequence shown here is derived from an EMBL/GenBank/DDBJ whole genome shotgun (WGS) entry which is preliminary data.</text>
</comment>
<sequence length="601" mass="67889">MVCTGNTEQNWLSFEEAWQDYRIAVSLDQKEQAIQVATLKTIMGIDCRKRLKSLPITADESKNHDSIIKMLSEHFKPPRNVLFDRHKFFLSTQQQAWVFRTPKRCPAFGQTCRNCGKRNRSVKNCRSRQENTSVSKQAHEVHAEEHPDNPGDYGFNLDIVETTRTLRNAKGNKFAVVRVNTPQHKGLRLKAKVDTGARANILNCSTYRALFGPHHNLKPSSVRLTGYGNRAIKNLGAATAHSIQHGNRKLSNVIFLVTETGNNVFGLDLCTKLGIVQFSCDERQECCATYDIEENNARCPMKKEEIIQENEDIFTGIGKIAKEYHIELTSEVAPVIKPARRTPDALKQPLLQQLNRLLDLGIIRELREPTEWDIFQLDIDGIFGNIRDVVCIKDDILIAAETQEQHDTAIQNVFKACRQHNVKLNSDKCYFDQAKVELFEHILSAEGVAPDPSKVSAIKELKAPTNKQELQSLLGLVQYLSKFAKLSPLTEPLQKLLQKDSVFEWKQSHEAALDKIKSVIIRAPTLTYFDASKDIELQCDASMKGLGAVLLQEGKPVHFASKALTKAEAKYSNIERESASSCMGCKTLKILCFWARLFNLL</sequence>
<dbReference type="SUPFAM" id="SSF56672">
    <property type="entry name" value="DNA/RNA polymerases"/>
    <property type="match status" value="1"/>
</dbReference>
<protein>
    <recommendedName>
        <fullName evidence="2">Reverse transcriptase/retrotransposon-derived protein RNase H-like domain-containing protein</fullName>
    </recommendedName>
</protein>
<dbReference type="SUPFAM" id="SSF50630">
    <property type="entry name" value="Acid proteases"/>
    <property type="match status" value="1"/>
</dbReference>
<organism evidence="3 4">
    <name type="scientific">Stichopus japonicus</name>
    <name type="common">Sea cucumber</name>
    <dbReference type="NCBI Taxonomy" id="307972"/>
    <lineage>
        <taxon>Eukaryota</taxon>
        <taxon>Metazoa</taxon>
        <taxon>Echinodermata</taxon>
        <taxon>Eleutherozoa</taxon>
        <taxon>Echinozoa</taxon>
        <taxon>Holothuroidea</taxon>
        <taxon>Aspidochirotacea</taxon>
        <taxon>Aspidochirotida</taxon>
        <taxon>Stichopodidae</taxon>
        <taxon>Apostichopus</taxon>
    </lineage>
</organism>
<evidence type="ECO:0000256" key="1">
    <source>
        <dbReference type="SAM" id="MobiDB-lite"/>
    </source>
</evidence>
<evidence type="ECO:0000313" key="4">
    <source>
        <dbReference type="Proteomes" id="UP000230750"/>
    </source>
</evidence>
<keyword evidence="4" id="KW-1185">Reference proteome</keyword>
<proteinExistence type="predicted"/>
<feature type="domain" description="Reverse transcriptase/retrotransposon-derived protein RNase H-like" evidence="2">
    <location>
        <begin position="505"/>
        <end position="588"/>
    </location>
</feature>
<dbReference type="InterPro" id="IPR041577">
    <property type="entry name" value="RT_RNaseH_2"/>
</dbReference>
<name>A0A2G8KQ74_STIJA</name>
<dbReference type="Gene3D" id="3.30.70.270">
    <property type="match status" value="2"/>
</dbReference>
<evidence type="ECO:0000313" key="3">
    <source>
        <dbReference type="EMBL" id="PIK50090.1"/>
    </source>
</evidence>
<dbReference type="PANTHER" id="PTHR37984">
    <property type="entry name" value="PROTEIN CBG26694"/>
    <property type="match status" value="1"/>
</dbReference>
<accession>A0A2G8KQ74</accession>
<dbReference type="Gene3D" id="2.40.70.10">
    <property type="entry name" value="Acid Proteases"/>
    <property type="match status" value="1"/>
</dbReference>
<dbReference type="PANTHER" id="PTHR37984:SF7">
    <property type="entry name" value="INTEGRASE CATALYTIC DOMAIN-CONTAINING PROTEIN"/>
    <property type="match status" value="1"/>
</dbReference>
<dbReference type="InterPro" id="IPR021109">
    <property type="entry name" value="Peptidase_aspartic_dom_sf"/>
</dbReference>
<dbReference type="Proteomes" id="UP000230750">
    <property type="component" value="Unassembled WGS sequence"/>
</dbReference>
<feature type="compositionally biased region" description="Basic and acidic residues" evidence="1">
    <location>
        <begin position="137"/>
        <end position="149"/>
    </location>
</feature>
<dbReference type="AlphaFoldDB" id="A0A2G8KQ74"/>
<dbReference type="OrthoDB" id="6414002at2759"/>
<dbReference type="InterPro" id="IPR043502">
    <property type="entry name" value="DNA/RNA_pol_sf"/>
</dbReference>
<evidence type="ECO:0000259" key="2">
    <source>
        <dbReference type="Pfam" id="PF17919"/>
    </source>
</evidence>
<dbReference type="EMBL" id="MRZV01000434">
    <property type="protein sequence ID" value="PIK50090.1"/>
    <property type="molecule type" value="Genomic_DNA"/>
</dbReference>
<gene>
    <name evidence="3" type="ORF">BSL78_13016</name>
</gene>
<dbReference type="FunFam" id="3.30.70.270:FF:000026">
    <property type="entry name" value="Transposon Ty3-G Gag-Pol polyprotein"/>
    <property type="match status" value="1"/>
</dbReference>
<dbReference type="InterPro" id="IPR043128">
    <property type="entry name" value="Rev_trsase/Diguanyl_cyclase"/>
</dbReference>
<feature type="region of interest" description="Disordered" evidence="1">
    <location>
        <begin position="126"/>
        <end position="154"/>
    </location>
</feature>
<dbReference type="Pfam" id="PF17919">
    <property type="entry name" value="RT_RNaseH_2"/>
    <property type="match status" value="1"/>
</dbReference>
<reference evidence="3 4" key="1">
    <citation type="journal article" date="2017" name="PLoS Biol.">
        <title>The sea cucumber genome provides insights into morphological evolution and visceral regeneration.</title>
        <authorList>
            <person name="Zhang X."/>
            <person name="Sun L."/>
            <person name="Yuan J."/>
            <person name="Sun Y."/>
            <person name="Gao Y."/>
            <person name="Zhang L."/>
            <person name="Li S."/>
            <person name="Dai H."/>
            <person name="Hamel J.F."/>
            <person name="Liu C."/>
            <person name="Yu Y."/>
            <person name="Liu S."/>
            <person name="Lin W."/>
            <person name="Guo K."/>
            <person name="Jin S."/>
            <person name="Xu P."/>
            <person name="Storey K.B."/>
            <person name="Huan P."/>
            <person name="Zhang T."/>
            <person name="Zhou Y."/>
            <person name="Zhang J."/>
            <person name="Lin C."/>
            <person name="Li X."/>
            <person name="Xing L."/>
            <person name="Huo D."/>
            <person name="Sun M."/>
            <person name="Wang L."/>
            <person name="Mercier A."/>
            <person name="Li F."/>
            <person name="Yang H."/>
            <person name="Xiang J."/>
        </authorList>
    </citation>
    <scope>NUCLEOTIDE SEQUENCE [LARGE SCALE GENOMIC DNA]</scope>
    <source>
        <strain evidence="3">Shaxun</strain>
        <tissue evidence="3">Muscle</tissue>
    </source>
</reference>
<dbReference type="InterPro" id="IPR050951">
    <property type="entry name" value="Retrovirus_Pol_polyprotein"/>
</dbReference>